<dbReference type="Gene3D" id="3.40.50.300">
    <property type="entry name" value="P-loop containing nucleotide triphosphate hydrolases"/>
    <property type="match status" value="1"/>
</dbReference>
<keyword evidence="1" id="KW-0378">Hydrolase</keyword>
<accession>A0A193FRX3</accession>
<evidence type="ECO:0000256" key="1">
    <source>
        <dbReference type="ARBA" id="ARBA00022801"/>
    </source>
</evidence>
<dbReference type="Pfam" id="PF00176">
    <property type="entry name" value="SNF2-rel_dom"/>
    <property type="match status" value="1"/>
</dbReference>
<gene>
    <name evidence="4" type="ORF">BAU08_02695</name>
</gene>
<keyword evidence="4" id="KW-0547">Nucleotide-binding</keyword>
<organism evidence="4 5">
    <name type="scientific">Bordetella bronchialis</name>
    <dbReference type="NCBI Taxonomy" id="463025"/>
    <lineage>
        <taxon>Bacteria</taxon>
        <taxon>Pseudomonadati</taxon>
        <taxon>Pseudomonadota</taxon>
        <taxon>Betaproteobacteria</taxon>
        <taxon>Burkholderiales</taxon>
        <taxon>Alcaligenaceae</taxon>
        <taxon>Bordetella</taxon>
    </lineage>
</organism>
<dbReference type="PROSITE" id="PS51194">
    <property type="entry name" value="HELICASE_CTER"/>
    <property type="match status" value="1"/>
</dbReference>
<dbReference type="SMART" id="SM00487">
    <property type="entry name" value="DEXDc"/>
    <property type="match status" value="1"/>
</dbReference>
<dbReference type="CDD" id="cd18793">
    <property type="entry name" value="SF2_C_SNF"/>
    <property type="match status" value="1"/>
</dbReference>
<dbReference type="PANTHER" id="PTHR45766">
    <property type="entry name" value="DNA ANNEALING HELICASE AND ENDONUCLEASE ZRANB3 FAMILY MEMBER"/>
    <property type="match status" value="1"/>
</dbReference>
<dbReference type="InterPro" id="IPR000330">
    <property type="entry name" value="SNF2_N"/>
</dbReference>
<dbReference type="EMBL" id="CP016171">
    <property type="protein sequence ID" value="ANN70385.1"/>
    <property type="molecule type" value="Genomic_DNA"/>
</dbReference>
<dbReference type="GO" id="GO:0016787">
    <property type="term" value="F:hydrolase activity"/>
    <property type="evidence" value="ECO:0007669"/>
    <property type="project" value="UniProtKB-KW"/>
</dbReference>
<dbReference type="GO" id="GO:0004386">
    <property type="term" value="F:helicase activity"/>
    <property type="evidence" value="ECO:0007669"/>
    <property type="project" value="UniProtKB-KW"/>
</dbReference>
<name>A0A193FRX3_9BORD</name>
<dbReference type="InterPro" id="IPR025202">
    <property type="entry name" value="PLD-like_dom"/>
</dbReference>
<dbReference type="InterPro" id="IPR014001">
    <property type="entry name" value="Helicase_ATP-bd"/>
</dbReference>
<dbReference type="SMART" id="SM00490">
    <property type="entry name" value="HELICc"/>
    <property type="match status" value="1"/>
</dbReference>
<dbReference type="InterPro" id="IPR049730">
    <property type="entry name" value="SNF2/RAD54-like_C"/>
</dbReference>
<dbReference type="NCBIfam" id="NF042964">
    <property type="entry name" value="phospholipD_antiphage"/>
    <property type="match status" value="1"/>
</dbReference>
<evidence type="ECO:0000259" key="3">
    <source>
        <dbReference type="PROSITE" id="PS51194"/>
    </source>
</evidence>
<keyword evidence="4" id="KW-0067">ATP-binding</keyword>
<dbReference type="InterPro" id="IPR049952">
    <property type="entry name" value="PhospholipD-like_anti-phage"/>
</dbReference>
<sequence length="917" mass="104549">MSIRRLSSRTHRLDASFLMQHLVGAKSYKRIAGYFTSSLFEVAGEALEQIPEVKIVSNVDIHPDDLKVAQLRESKMLGRWNERGLEAEALLNRERYRRLDAFLHKHGPAVRIAPDDICGFVHGKAGVITLADGRRLGFIGSMNETRSGWQRHYEILWEDESPEGVAWIEEEFDFLWNAAKPLPQAVIREVHRRGYRREIEFTEIEDDENLAPAALIESPLYREGQQLQPWQQGFLTECLRHQRLYGTVRLLLADEVGLGKTLSLATAALTLCLLSDKENGPRRPVVIFAPATLTEQWQTEMLDKLGIPTARWDTVGKVWLDAEERIISPAGREQIAHCPLRIGIVSTGLMMRDSLEKQHLLGMHFGVVILDEAHKARTRQGFGKEAGTPNALLTFMREIAARADHVLLGTATPIQTNPADLWDLLGILHQGPGRFVLGHDLAPWHRPEDVLDILAGREEVLTLAHAWELLRSPLPRTESTSEPRARRLFSAIRQDLGLQNGGWQTNRSLADLTEETREILEEELERRIAGATLFQRENPLVRHVVLRKRQQLEETKDKDGKPLLTPVGVDVHPEREQVTEQRAFDVLFEGMALRTSEDFRQAYGEARAFGKALAKRGKGSGFMKNLMEQRICSSIHAGLATARRLLQGEAVHEEDEEQEADLKVETGEEREVLQRLIARLERLDADPKMEAVVHFLDKENWLDLGVIIFSQYYDTAKWLADSLAARYPEEAVGLYAGAGRSRLYQRGDSVTVERETLKRMVAEHQIRVMVATDAACEGLNLQTLGTLINVDLPWNPTRLEQRIGRIKRFGQRRETVDMLNLVFEHTVDEKIYERLSERMKNRYDLFGSLPDTIKDEWIDDIETLGERLDEYINAQKTATGFDLRYTGTMMPPEKDWREFTEVLSRRDLVTLMSAAWG</sequence>
<protein>
    <submittedName>
        <fullName evidence="4">Helicase</fullName>
    </submittedName>
</protein>
<dbReference type="Pfam" id="PF13091">
    <property type="entry name" value="PLDc_2"/>
    <property type="match status" value="1"/>
</dbReference>
<keyword evidence="4" id="KW-0347">Helicase</keyword>
<dbReference type="InterPro" id="IPR038718">
    <property type="entry name" value="SNF2-like_sf"/>
</dbReference>
<dbReference type="InterPro" id="IPR001650">
    <property type="entry name" value="Helicase_C-like"/>
</dbReference>
<dbReference type="PANTHER" id="PTHR45766:SF6">
    <property type="entry name" value="SWI_SNF-RELATED MATRIX-ASSOCIATED ACTIN-DEPENDENT REGULATOR OF CHROMATIN SUBFAMILY A-LIKE PROTEIN 1"/>
    <property type="match status" value="1"/>
</dbReference>
<evidence type="ECO:0000259" key="2">
    <source>
        <dbReference type="PROSITE" id="PS51192"/>
    </source>
</evidence>
<dbReference type="InterPro" id="IPR027417">
    <property type="entry name" value="P-loop_NTPase"/>
</dbReference>
<feature type="domain" description="Helicase C-terminal" evidence="3">
    <location>
        <begin position="688"/>
        <end position="857"/>
    </location>
</feature>
<dbReference type="RefSeq" id="WP_066667987.1">
    <property type="nucleotide sequence ID" value="NZ_CP016171.1"/>
</dbReference>
<dbReference type="STRING" id="463025.BAU08_02695"/>
<dbReference type="Gene3D" id="3.30.870.10">
    <property type="entry name" value="Endonuclease Chain A"/>
    <property type="match status" value="1"/>
</dbReference>
<dbReference type="SUPFAM" id="SSF56024">
    <property type="entry name" value="Phospholipase D/nuclease"/>
    <property type="match status" value="1"/>
</dbReference>
<dbReference type="GO" id="GO:0005524">
    <property type="term" value="F:ATP binding"/>
    <property type="evidence" value="ECO:0007669"/>
    <property type="project" value="InterPro"/>
</dbReference>
<dbReference type="Gene3D" id="3.40.50.10810">
    <property type="entry name" value="Tandem AAA-ATPase domain"/>
    <property type="match status" value="1"/>
</dbReference>
<feature type="domain" description="Helicase ATP-binding" evidence="2">
    <location>
        <begin position="241"/>
        <end position="431"/>
    </location>
</feature>
<dbReference type="Proteomes" id="UP000092213">
    <property type="component" value="Chromosome"/>
</dbReference>
<evidence type="ECO:0000313" key="5">
    <source>
        <dbReference type="Proteomes" id="UP000092213"/>
    </source>
</evidence>
<dbReference type="SUPFAM" id="SSF52540">
    <property type="entry name" value="P-loop containing nucleoside triphosphate hydrolases"/>
    <property type="match status" value="2"/>
</dbReference>
<evidence type="ECO:0000313" key="4">
    <source>
        <dbReference type="EMBL" id="ANN70385.1"/>
    </source>
</evidence>
<reference evidence="4 5" key="1">
    <citation type="submission" date="2016-06" db="EMBL/GenBank/DDBJ databases">
        <title>Complete genome sequences of Bordetella bronchialis and Bordetella flabilis.</title>
        <authorList>
            <person name="LiPuma J.J."/>
            <person name="Spilker T."/>
        </authorList>
    </citation>
    <scope>NUCLEOTIDE SEQUENCE [LARGE SCALE GENOMIC DNA]</scope>
    <source>
        <strain evidence="4 5">AU17976</strain>
    </source>
</reference>
<proteinExistence type="predicted"/>
<dbReference type="Pfam" id="PF00271">
    <property type="entry name" value="Helicase_C"/>
    <property type="match status" value="1"/>
</dbReference>
<dbReference type="AlphaFoldDB" id="A0A193FRX3"/>
<dbReference type="PROSITE" id="PS51192">
    <property type="entry name" value="HELICASE_ATP_BIND_1"/>
    <property type="match status" value="1"/>
</dbReference>